<evidence type="ECO:0000256" key="6">
    <source>
        <dbReference type="ARBA" id="ARBA00023136"/>
    </source>
</evidence>
<evidence type="ECO:0000256" key="3">
    <source>
        <dbReference type="ARBA" id="ARBA00022475"/>
    </source>
</evidence>
<evidence type="ECO:0000259" key="8">
    <source>
        <dbReference type="Pfam" id="PF09335"/>
    </source>
</evidence>
<feature type="transmembrane region" description="Helical" evidence="7">
    <location>
        <begin position="160"/>
        <end position="178"/>
    </location>
</feature>
<feature type="transmembrane region" description="Helical" evidence="7">
    <location>
        <begin position="40"/>
        <end position="63"/>
    </location>
</feature>
<gene>
    <name evidence="9" type="ORF">AURMO_01613</name>
</gene>
<comment type="caution">
    <text evidence="7">Lacks conserved residue(s) required for the propagation of feature annotation.</text>
</comment>
<proteinExistence type="inferred from homology"/>
<feature type="transmembrane region" description="Helical" evidence="7">
    <location>
        <begin position="127"/>
        <end position="148"/>
    </location>
</feature>
<dbReference type="EMBL" id="CP023994">
    <property type="protein sequence ID" value="AWR22196.1"/>
    <property type="molecule type" value="Genomic_DNA"/>
</dbReference>
<evidence type="ECO:0000256" key="5">
    <source>
        <dbReference type="ARBA" id="ARBA00022989"/>
    </source>
</evidence>
<dbReference type="InterPro" id="IPR032816">
    <property type="entry name" value="VTT_dom"/>
</dbReference>
<dbReference type="InterPro" id="IPR032818">
    <property type="entry name" value="DedA-like"/>
</dbReference>
<evidence type="ECO:0000313" key="10">
    <source>
        <dbReference type="Proteomes" id="UP000246894"/>
    </source>
</evidence>
<evidence type="ECO:0000256" key="1">
    <source>
        <dbReference type="ARBA" id="ARBA00004651"/>
    </source>
</evidence>
<comment type="similarity">
    <text evidence="2 7">Belongs to the DedA family.</text>
</comment>
<dbReference type="KEGG" id="aum:AURMO_01613"/>
<dbReference type="RefSeq" id="WP_162532710.1">
    <property type="nucleotide sequence ID" value="NZ_CP023994.1"/>
</dbReference>
<comment type="subcellular location">
    <subcellularLocation>
        <location evidence="1 7">Cell membrane</location>
        <topology evidence="1 7">Multi-pass membrane protein</topology>
    </subcellularLocation>
</comment>
<dbReference type="Pfam" id="PF09335">
    <property type="entry name" value="VTT_dom"/>
    <property type="match status" value="1"/>
</dbReference>
<feature type="domain" description="VTT" evidence="8">
    <location>
        <begin position="19"/>
        <end position="146"/>
    </location>
</feature>
<organism evidence="9 10">
    <name type="scientific">Aurantimicrobium photophilum</name>
    <dbReference type="NCBI Taxonomy" id="1987356"/>
    <lineage>
        <taxon>Bacteria</taxon>
        <taxon>Bacillati</taxon>
        <taxon>Actinomycetota</taxon>
        <taxon>Actinomycetes</taxon>
        <taxon>Micrococcales</taxon>
        <taxon>Microbacteriaceae</taxon>
        <taxon>Aurantimicrobium</taxon>
    </lineage>
</organism>
<dbReference type="PANTHER" id="PTHR30353">
    <property type="entry name" value="INNER MEMBRANE PROTEIN DEDA-RELATED"/>
    <property type="match status" value="1"/>
</dbReference>
<evidence type="ECO:0000256" key="7">
    <source>
        <dbReference type="RuleBase" id="RU367016"/>
    </source>
</evidence>
<evidence type="ECO:0000256" key="4">
    <source>
        <dbReference type="ARBA" id="ARBA00022692"/>
    </source>
</evidence>
<evidence type="ECO:0000256" key="2">
    <source>
        <dbReference type="ARBA" id="ARBA00010792"/>
    </source>
</evidence>
<name>A0A2Z3S1W4_9MICO</name>
<dbReference type="AlphaFoldDB" id="A0A2Z3S1W4"/>
<reference evidence="9 10" key="1">
    <citation type="submission" date="2017-10" db="EMBL/GenBank/DDBJ databases">
        <title>Genome of an Actinobacterium that displays light-enhanced growth.</title>
        <authorList>
            <person name="Maresca J.A."/>
            <person name="Hempel P."/>
            <person name="Shevchenko O."/>
            <person name="Miller K.J."/>
            <person name="Hahn M.W."/>
        </authorList>
    </citation>
    <scope>NUCLEOTIDE SEQUENCE [LARGE SCALE GENOMIC DNA]</scope>
    <source>
        <strain evidence="9 10">MWH-Mo1</strain>
    </source>
</reference>
<accession>A0A2Z3S1W4</accession>
<keyword evidence="5 7" id="KW-1133">Transmembrane helix</keyword>
<keyword evidence="3 7" id="KW-1003">Cell membrane</keyword>
<dbReference type="GO" id="GO:0005886">
    <property type="term" value="C:plasma membrane"/>
    <property type="evidence" value="ECO:0007669"/>
    <property type="project" value="UniProtKB-SubCell"/>
</dbReference>
<keyword evidence="4 7" id="KW-0812">Transmembrane</keyword>
<protein>
    <submittedName>
        <fullName evidence="9">Inner membrane protein YqjA</fullName>
    </submittedName>
</protein>
<keyword evidence="10" id="KW-1185">Reference proteome</keyword>
<evidence type="ECO:0000313" key="9">
    <source>
        <dbReference type="EMBL" id="AWR22196.1"/>
    </source>
</evidence>
<keyword evidence="6 7" id="KW-0472">Membrane</keyword>
<dbReference type="Proteomes" id="UP000246894">
    <property type="component" value="Chromosome"/>
</dbReference>
<sequence length="187" mass="20694">MGVAALIFAETATILGSFLPGDSLLFLLGLTLSTVLTSIPLIPAIGLVFFAAVAGSEVGYWLGHKLGPRVFNRDDTWFFNKKVVEKTKEFYHHYGSRAIILARFVPVLRALVPLTVGMSDFGWRRYLVYNIAGAVAWVAGLMTAGYFLGTIPWVRHNIEVVVISFVIISSLPLPIEIIRNRLKNRTS</sequence>
<dbReference type="PANTHER" id="PTHR30353:SF0">
    <property type="entry name" value="TRANSMEMBRANE PROTEIN"/>
    <property type="match status" value="1"/>
</dbReference>